<evidence type="ECO:0000259" key="1">
    <source>
        <dbReference type="Pfam" id="PF00144"/>
    </source>
</evidence>
<dbReference type="InterPro" id="IPR012338">
    <property type="entry name" value="Beta-lactam/transpept-like"/>
</dbReference>
<organism evidence="2">
    <name type="scientific">Arion vulgaris</name>
    <dbReference type="NCBI Taxonomy" id="1028688"/>
    <lineage>
        <taxon>Eukaryota</taxon>
        <taxon>Metazoa</taxon>
        <taxon>Spiralia</taxon>
        <taxon>Lophotrochozoa</taxon>
        <taxon>Mollusca</taxon>
        <taxon>Gastropoda</taxon>
        <taxon>Heterobranchia</taxon>
        <taxon>Euthyneura</taxon>
        <taxon>Panpulmonata</taxon>
        <taxon>Eupulmonata</taxon>
        <taxon>Stylommatophora</taxon>
        <taxon>Helicina</taxon>
        <taxon>Arionoidea</taxon>
        <taxon>Arionidae</taxon>
        <taxon>Arion</taxon>
    </lineage>
</organism>
<dbReference type="PANTHER" id="PTHR43319">
    <property type="entry name" value="BETA-LACTAMASE-RELATED"/>
    <property type="match status" value="1"/>
</dbReference>
<accession>A0A0B7B692</accession>
<dbReference type="InterPro" id="IPR001466">
    <property type="entry name" value="Beta-lactam-related"/>
</dbReference>
<dbReference type="EMBL" id="HACG01040777">
    <property type="protein sequence ID" value="CEK87642.1"/>
    <property type="molecule type" value="Transcribed_RNA"/>
</dbReference>
<evidence type="ECO:0000313" key="4">
    <source>
        <dbReference type="EMBL" id="CEK87643.1"/>
    </source>
</evidence>
<protein>
    <recommendedName>
        <fullName evidence="1">Beta-lactamase-related domain-containing protein</fullName>
    </recommendedName>
</protein>
<gene>
    <name evidence="2" type="primary">ORF160525</name>
    <name evidence="3" type="synonym">ORF160530</name>
    <name evidence="4" type="synonym">ORF160533</name>
</gene>
<name>A0A0B7B692_9EUPU</name>
<dbReference type="AlphaFoldDB" id="A0A0B7B692"/>
<dbReference type="EMBL" id="HACG01040775">
    <property type="protein sequence ID" value="CEK87640.1"/>
    <property type="molecule type" value="Transcribed_RNA"/>
</dbReference>
<dbReference type="SUPFAM" id="SSF56601">
    <property type="entry name" value="beta-lactamase/transpeptidase-like"/>
    <property type="match status" value="1"/>
</dbReference>
<evidence type="ECO:0000313" key="3">
    <source>
        <dbReference type="EMBL" id="CEK87642.1"/>
    </source>
</evidence>
<reference evidence="2" key="1">
    <citation type="submission" date="2014-12" db="EMBL/GenBank/DDBJ databases">
        <title>Insight into the proteome of Arion vulgaris.</title>
        <authorList>
            <person name="Aradska J."/>
            <person name="Bulat T."/>
            <person name="Smidak R."/>
            <person name="Sarate P."/>
            <person name="Gangsoo J."/>
            <person name="Sialana F."/>
            <person name="Bilban M."/>
            <person name="Lubec G."/>
        </authorList>
    </citation>
    <scope>NUCLEOTIDE SEQUENCE</scope>
    <source>
        <tissue evidence="2">Skin</tissue>
    </source>
</reference>
<dbReference type="Pfam" id="PF00144">
    <property type="entry name" value="Beta-lactamase"/>
    <property type="match status" value="1"/>
</dbReference>
<feature type="domain" description="Beta-lactamase-related" evidence="1">
    <location>
        <begin position="46"/>
        <end position="388"/>
    </location>
</feature>
<evidence type="ECO:0000313" key="2">
    <source>
        <dbReference type="EMBL" id="CEK87640.1"/>
    </source>
</evidence>
<dbReference type="InterPro" id="IPR052907">
    <property type="entry name" value="Beta-lactamase/esterase"/>
</dbReference>
<sequence>MSTVRNIVVLIIALVAWQYYVHNYGVKTKKKPQVAGYFHPGFRKVADVFKHSVESEFERGAAFAVYHNGKPLVDMWGGWADIGTERHWQENTISLTFSMVKGVTAIVMARLVDMGLLNYTKEVYHYWPEFGTEDKKNITVEMILSHQAGLLGLDAKFSIIDYRDKWDMVENLLAKQSPKWPPGTAYGYHVYTYGMYADALVRKVDPQHRNLSQFFQEEIALPLDIELYIGLPEEKYHRFARCQSASLWEFRFNLFDFIALFGSPYFDFMNIFNLENHDFNNPEILSIGHPAVMGVGPARNIAILFDYLANNGSIKAKRLLSPALVKALQEPLTTNLPNVYLLSNQASRGLFLQKNKQGHSIIGHSGNGGSIVYADVTVGVGIVYSTNYLSVSDQ</sequence>
<dbReference type="Gene3D" id="3.40.710.10">
    <property type="entry name" value="DD-peptidase/beta-lactamase superfamily"/>
    <property type="match status" value="1"/>
</dbReference>
<dbReference type="EMBL" id="HACG01040778">
    <property type="protein sequence ID" value="CEK87643.1"/>
    <property type="molecule type" value="Transcribed_RNA"/>
</dbReference>
<proteinExistence type="predicted"/>
<dbReference type="PANTHER" id="PTHR43319:SF3">
    <property type="entry name" value="BETA-LACTAMASE-RELATED DOMAIN-CONTAINING PROTEIN"/>
    <property type="match status" value="1"/>
</dbReference>